<dbReference type="Gene3D" id="1.25.40.10">
    <property type="entry name" value="Tetratricopeptide repeat domain"/>
    <property type="match status" value="1"/>
</dbReference>
<dbReference type="Proteomes" id="UP000445696">
    <property type="component" value="Unassembled WGS sequence"/>
</dbReference>
<dbReference type="EMBL" id="WTVA01000015">
    <property type="protein sequence ID" value="MZR23770.1"/>
    <property type="molecule type" value="Genomic_DNA"/>
</dbReference>
<evidence type="ECO:0000313" key="5">
    <source>
        <dbReference type="EMBL" id="MZR23770.1"/>
    </source>
</evidence>
<dbReference type="PROSITE" id="PS50005">
    <property type="entry name" value="TPR"/>
    <property type="match status" value="1"/>
</dbReference>
<dbReference type="PROSITE" id="PS51755">
    <property type="entry name" value="OMPR_PHOB"/>
    <property type="match status" value="1"/>
</dbReference>
<dbReference type="CDD" id="cd00383">
    <property type="entry name" value="trans_reg_C"/>
    <property type="match status" value="1"/>
</dbReference>
<dbReference type="InterPro" id="IPR019734">
    <property type="entry name" value="TPR_rpt"/>
</dbReference>
<dbReference type="InterPro" id="IPR016032">
    <property type="entry name" value="Sig_transdc_resp-reg_C-effctor"/>
</dbReference>
<dbReference type="InterPro" id="IPR001867">
    <property type="entry name" value="OmpR/PhoB-type_DNA-bd"/>
</dbReference>
<keyword evidence="1 3" id="KW-0238">DNA-binding</keyword>
<dbReference type="GO" id="GO:0003677">
    <property type="term" value="F:DNA binding"/>
    <property type="evidence" value="ECO:0007669"/>
    <property type="project" value="UniProtKB-UniRule"/>
</dbReference>
<feature type="DNA-binding region" description="OmpR/PhoB-type" evidence="3">
    <location>
        <begin position="1"/>
        <end position="98"/>
    </location>
</feature>
<dbReference type="SUPFAM" id="SSF48452">
    <property type="entry name" value="TPR-like"/>
    <property type="match status" value="1"/>
</dbReference>
<dbReference type="GO" id="GO:0006355">
    <property type="term" value="P:regulation of DNA-templated transcription"/>
    <property type="evidence" value="ECO:0007669"/>
    <property type="project" value="InterPro"/>
</dbReference>
<dbReference type="SMART" id="SM00862">
    <property type="entry name" value="Trans_reg_C"/>
    <property type="match status" value="1"/>
</dbReference>
<sequence length="541" mass="60629">MIYRFENFEFDTYRMELRRDGEVIAIEPQVFSLLELLITAHDRVVSKDEINEIVWGGRFVSESALSSRVKLARKALNDNGNDQRLIKTVHNRGFRFLGEPETVEVIPGAAKTELSAAAQQTLYNPAHAEPFTPLQPGTADQGSHYVRDRPTIAVLPFEQLGGEIAVRGFAKAISHELIQELSRLRWLYVIARGSSFRFNGANYDPEVIRKSLGADYILTGAVDIMGNESFINVELYGAEDGRIIWADRYKERSDELIGVRQTLAAQVVSAIEVRVPMEEAARAATFATENLGAWAAYHRGLSHMYRFNSHDNAVAAALFKRAIEADPNFARAYAGLSFTHFQNSFLNFVPNTREERVLAHRTAEKGFEIDSLDPFTNLTMGRASMLQGNVETAQHWFERSIALSPNYAFAKYNLAFVNMLCDNAESCNENVCSAMLLSPLDPLKYAMLCARGMAHMAIGEYKDASFYCTQGALEPNAHIHIHAMAAVTNHLAGNAVAASAWADIVKKRKLGNYQELFFRGFPLREEKTRRIVQKALKELGF</sequence>
<evidence type="ECO:0000313" key="6">
    <source>
        <dbReference type="Proteomes" id="UP000445696"/>
    </source>
</evidence>
<dbReference type="RefSeq" id="WP_161340202.1">
    <property type="nucleotide sequence ID" value="NZ_JBHSDG010000003.1"/>
</dbReference>
<dbReference type="GO" id="GO:0000160">
    <property type="term" value="P:phosphorelay signal transduction system"/>
    <property type="evidence" value="ECO:0007669"/>
    <property type="project" value="InterPro"/>
</dbReference>
<dbReference type="Gene3D" id="1.10.10.10">
    <property type="entry name" value="Winged helix-like DNA-binding domain superfamily/Winged helix DNA-binding domain"/>
    <property type="match status" value="1"/>
</dbReference>
<evidence type="ECO:0000259" key="4">
    <source>
        <dbReference type="PROSITE" id="PS51755"/>
    </source>
</evidence>
<reference evidence="5 6" key="1">
    <citation type="journal article" date="2014" name="Int. J. Syst. Evol. Microbiol.">
        <title>Sneathiella chungangensis sp. nov., isolated from a marine sand, and emended description of the genus Sneathiella.</title>
        <authorList>
            <person name="Siamphan C."/>
            <person name="Kim H."/>
            <person name="Lee J.S."/>
            <person name="Kim W."/>
        </authorList>
    </citation>
    <scope>NUCLEOTIDE SEQUENCE [LARGE SCALE GENOMIC DNA]</scope>
    <source>
        <strain evidence="5 6">KCTC 32476</strain>
    </source>
</reference>
<dbReference type="Gene3D" id="3.40.50.10610">
    <property type="entry name" value="ABC-type transport auxiliary lipoprotein component"/>
    <property type="match status" value="1"/>
</dbReference>
<proteinExistence type="predicted"/>
<dbReference type="SUPFAM" id="SSF46894">
    <property type="entry name" value="C-terminal effector domain of the bipartite response regulators"/>
    <property type="match status" value="1"/>
</dbReference>
<dbReference type="InterPro" id="IPR036388">
    <property type="entry name" value="WH-like_DNA-bd_sf"/>
</dbReference>
<dbReference type="OrthoDB" id="105971at2"/>
<evidence type="ECO:0000256" key="1">
    <source>
        <dbReference type="ARBA" id="ARBA00023125"/>
    </source>
</evidence>
<accession>A0A845MK59</accession>
<dbReference type="InterPro" id="IPR011990">
    <property type="entry name" value="TPR-like_helical_dom_sf"/>
</dbReference>
<evidence type="ECO:0000256" key="3">
    <source>
        <dbReference type="PROSITE-ProRule" id="PRU01091"/>
    </source>
</evidence>
<protein>
    <submittedName>
        <fullName evidence="5">Transcriptional regulator</fullName>
    </submittedName>
</protein>
<feature type="repeat" description="TPR" evidence="2">
    <location>
        <begin position="374"/>
        <end position="407"/>
    </location>
</feature>
<dbReference type="AlphaFoldDB" id="A0A845MK59"/>
<comment type="caution">
    <text evidence="5">The sequence shown here is derived from an EMBL/GenBank/DDBJ whole genome shotgun (WGS) entry which is preliminary data.</text>
</comment>
<gene>
    <name evidence="5" type="ORF">GQF03_15640</name>
</gene>
<name>A0A845MK59_9PROT</name>
<organism evidence="5 6">
    <name type="scientific">Sneathiella chungangensis</name>
    <dbReference type="NCBI Taxonomy" id="1418234"/>
    <lineage>
        <taxon>Bacteria</taxon>
        <taxon>Pseudomonadati</taxon>
        <taxon>Pseudomonadota</taxon>
        <taxon>Alphaproteobacteria</taxon>
        <taxon>Sneathiellales</taxon>
        <taxon>Sneathiellaceae</taxon>
        <taxon>Sneathiella</taxon>
    </lineage>
</organism>
<evidence type="ECO:0000256" key="2">
    <source>
        <dbReference type="PROSITE-ProRule" id="PRU00339"/>
    </source>
</evidence>
<keyword evidence="6" id="KW-1185">Reference proteome</keyword>
<keyword evidence="2" id="KW-0802">TPR repeat</keyword>
<dbReference type="Pfam" id="PF00486">
    <property type="entry name" value="Trans_reg_C"/>
    <property type="match status" value="1"/>
</dbReference>
<feature type="domain" description="OmpR/PhoB-type" evidence="4">
    <location>
        <begin position="1"/>
        <end position="98"/>
    </location>
</feature>